<dbReference type="Pfam" id="PF00580">
    <property type="entry name" value="UvrD-helicase"/>
    <property type="match status" value="1"/>
</dbReference>
<dbReference type="GO" id="GO:0043138">
    <property type="term" value="F:3'-5' DNA helicase activity"/>
    <property type="evidence" value="ECO:0007669"/>
    <property type="project" value="UniProtKB-EC"/>
</dbReference>
<evidence type="ECO:0000256" key="2">
    <source>
        <dbReference type="ARBA" id="ARBA00022741"/>
    </source>
</evidence>
<keyword evidence="7" id="KW-0413">Isomerase</keyword>
<protein>
    <recommendedName>
        <fullName evidence="9">DNA 3'-5' helicase</fullName>
        <ecNumber evidence="9">5.6.2.4</ecNumber>
    </recommendedName>
</protein>
<evidence type="ECO:0000256" key="6">
    <source>
        <dbReference type="ARBA" id="ARBA00023125"/>
    </source>
</evidence>
<evidence type="ECO:0000256" key="10">
    <source>
        <dbReference type="ARBA" id="ARBA00048988"/>
    </source>
</evidence>
<feature type="domain" description="UvrD-like helicase C-terminal" evidence="13">
    <location>
        <begin position="282"/>
        <end position="553"/>
    </location>
</feature>
<dbReference type="GO" id="GO:0005524">
    <property type="term" value="F:ATP binding"/>
    <property type="evidence" value="ECO:0007669"/>
    <property type="project" value="UniProtKB-UniRule"/>
</dbReference>
<dbReference type="CDD" id="cd17932">
    <property type="entry name" value="DEXQc_UvrD"/>
    <property type="match status" value="1"/>
</dbReference>
<dbReference type="PANTHER" id="PTHR11070:SF2">
    <property type="entry name" value="ATP-DEPENDENT DNA HELICASE SRS2"/>
    <property type="match status" value="1"/>
</dbReference>
<evidence type="ECO:0000256" key="9">
    <source>
        <dbReference type="ARBA" id="ARBA00034808"/>
    </source>
</evidence>
<dbReference type="InterPro" id="IPR027417">
    <property type="entry name" value="P-loop_NTPase"/>
</dbReference>
<evidence type="ECO:0000313" key="15">
    <source>
        <dbReference type="Proteomes" id="UP000324143"/>
    </source>
</evidence>
<feature type="domain" description="UvrD-like helicase ATP-binding" evidence="12">
    <location>
        <begin position="4"/>
        <end position="281"/>
    </location>
</feature>
<comment type="catalytic activity">
    <reaction evidence="10">
        <text>ATP + H2O = ADP + phosphate + H(+)</text>
        <dbReference type="Rhea" id="RHEA:13065"/>
        <dbReference type="ChEBI" id="CHEBI:15377"/>
        <dbReference type="ChEBI" id="CHEBI:15378"/>
        <dbReference type="ChEBI" id="CHEBI:30616"/>
        <dbReference type="ChEBI" id="CHEBI:43474"/>
        <dbReference type="ChEBI" id="CHEBI:456216"/>
        <dbReference type="EC" id="5.6.2.4"/>
    </reaction>
</comment>
<reference evidence="14" key="1">
    <citation type="submission" date="2019-08" db="EMBL/GenBank/DDBJ databases">
        <title>Genomic characterization of a novel candidate phylum (ARYD3) from a high temperature, high salinity tertiary oil reservoir in north central Oklahoma, USA.</title>
        <authorList>
            <person name="Youssef N.H."/>
            <person name="Yadav A."/>
            <person name="Elshahed M.S."/>
        </authorList>
    </citation>
    <scope>NUCLEOTIDE SEQUENCE [LARGE SCALE GENOMIC DNA]</scope>
    <source>
        <strain evidence="14">ARYD3</strain>
    </source>
</reference>
<evidence type="ECO:0000256" key="11">
    <source>
        <dbReference type="PROSITE-ProRule" id="PRU00560"/>
    </source>
</evidence>
<keyword evidence="5 11" id="KW-0067">ATP-binding</keyword>
<dbReference type="SUPFAM" id="SSF52540">
    <property type="entry name" value="P-loop containing nucleoside triphosphate hydrolases"/>
    <property type="match status" value="1"/>
</dbReference>
<evidence type="ECO:0000256" key="7">
    <source>
        <dbReference type="ARBA" id="ARBA00023235"/>
    </source>
</evidence>
<keyword evidence="2 11" id="KW-0547">Nucleotide-binding</keyword>
<dbReference type="Gene3D" id="1.10.486.10">
    <property type="entry name" value="PCRA, domain 4"/>
    <property type="match status" value="1"/>
</dbReference>
<sequence>MYLESLNREQRKAVEYFEKPLLVLAGAGSGKTRVITNKIAYLIQNEVYPSSILALTFTNKAAEEMKNRVNKLVDNINVERLWIGTFHYVCLRILKKHFNKINLSRNFVIYDQDDQKKLIKNILNDFNVEHDRSDIYAILNGISKAKQNYKKFDEMYGIEGYGKHFTKIANEYEKRLFEADAVDFDNMINLTIKLFEENKDILEYYRDKFEYVLVDEYQDTNYVQFRLIYLLTGNKNNLCVVGDEDQSIYGWRGANIENIMNFESKFDDPKIIKLEQNYRSTKNILRAANYLISNNSERKEKKLWTDNQKGSKIKVFAKSSKEQEVNRICNEILDLKQRGNNYSNIAVFVRTNAQTRELERGLRNKTIPYIVIGSLKYFDRMEVKDILAYLKFYNNRNDYLSLGRIINTPKRKIGKRSQEKIMDILRNHDADLEDIYRNRLLSERINNNVADFCKIFEEAEEYFDKNKLVDGLLKLIDVIDYKSYLEKYFDNAEERWENVHELVNDIKEYQEKSDDPSLSNYLNNIALIQDIDLMDDVDKSDAVNILTIHKAKGLEFEHVFVSGLEDGKIPHQNSLNSPSEIEEERRLLYVAMTRAKRDLYLSWSKKSFSYYGYSNNNEVSRFLKEIPDDLLEYERYKFSLSGKNKGGSNFRRKRKKSSPQGIIGTYKVGKKINHSEYGVGKIIATKFKNIVVDFGDSNLVEINPRKEEVEIYD</sequence>
<evidence type="ECO:0000256" key="5">
    <source>
        <dbReference type="ARBA" id="ARBA00022840"/>
    </source>
</evidence>
<keyword evidence="15" id="KW-1185">Reference proteome</keyword>
<dbReference type="Proteomes" id="UP000324143">
    <property type="component" value="Unassembled WGS sequence"/>
</dbReference>
<dbReference type="AlphaFoldDB" id="A0A5D0MGY4"/>
<organism evidence="14 15">
    <name type="scientific">Candidatus Mcinerneyibacterium aminivorans</name>
    <dbReference type="NCBI Taxonomy" id="2703815"/>
    <lineage>
        <taxon>Bacteria</taxon>
        <taxon>Candidatus Macinerneyibacteriota</taxon>
        <taxon>Candidatus Mcinerneyibacteria</taxon>
        <taxon>Candidatus Mcinerneyibacteriales</taxon>
        <taxon>Candidatus Mcinerneyibacteriaceae</taxon>
        <taxon>Candidatus Mcinerneyibacterium</taxon>
    </lineage>
</organism>
<evidence type="ECO:0000256" key="3">
    <source>
        <dbReference type="ARBA" id="ARBA00022801"/>
    </source>
</evidence>
<name>A0A5D0MGY4_9BACT</name>
<evidence type="ECO:0000313" key="14">
    <source>
        <dbReference type="EMBL" id="TYB30863.1"/>
    </source>
</evidence>
<keyword evidence="4 11" id="KW-0347">Helicase</keyword>
<dbReference type="Gene3D" id="3.40.50.300">
    <property type="entry name" value="P-loop containing nucleotide triphosphate hydrolases"/>
    <property type="match status" value="2"/>
</dbReference>
<dbReference type="EMBL" id="VSIX01000065">
    <property type="protein sequence ID" value="TYB30863.1"/>
    <property type="molecule type" value="Genomic_DNA"/>
</dbReference>
<keyword evidence="3 11" id="KW-0378">Hydrolase</keyword>
<dbReference type="GO" id="GO:0005829">
    <property type="term" value="C:cytosol"/>
    <property type="evidence" value="ECO:0007669"/>
    <property type="project" value="TreeGrafter"/>
</dbReference>
<evidence type="ECO:0000256" key="4">
    <source>
        <dbReference type="ARBA" id="ARBA00022806"/>
    </source>
</evidence>
<dbReference type="GO" id="GO:0003677">
    <property type="term" value="F:DNA binding"/>
    <property type="evidence" value="ECO:0007669"/>
    <property type="project" value="UniProtKB-KW"/>
</dbReference>
<dbReference type="PROSITE" id="PS51198">
    <property type="entry name" value="UVRD_HELICASE_ATP_BIND"/>
    <property type="match status" value="1"/>
</dbReference>
<dbReference type="EC" id="5.6.2.4" evidence="9"/>
<evidence type="ECO:0000259" key="13">
    <source>
        <dbReference type="PROSITE" id="PS51217"/>
    </source>
</evidence>
<dbReference type="GO" id="GO:0033202">
    <property type="term" value="C:DNA helicase complex"/>
    <property type="evidence" value="ECO:0007669"/>
    <property type="project" value="TreeGrafter"/>
</dbReference>
<feature type="binding site" evidence="11">
    <location>
        <begin position="25"/>
        <end position="32"/>
    </location>
    <ligand>
        <name>ATP</name>
        <dbReference type="ChEBI" id="CHEBI:30616"/>
    </ligand>
</feature>
<comment type="similarity">
    <text evidence="1">Belongs to the helicase family. UvrD subfamily.</text>
</comment>
<dbReference type="PROSITE" id="PS51217">
    <property type="entry name" value="UVRD_HELICASE_CTER"/>
    <property type="match status" value="1"/>
</dbReference>
<keyword evidence="6" id="KW-0238">DNA-binding</keyword>
<evidence type="ECO:0000256" key="8">
    <source>
        <dbReference type="ARBA" id="ARBA00034617"/>
    </source>
</evidence>
<comment type="catalytic activity">
    <reaction evidence="8">
        <text>Couples ATP hydrolysis with the unwinding of duplex DNA by translocating in the 3'-5' direction.</text>
        <dbReference type="EC" id="5.6.2.4"/>
    </reaction>
</comment>
<dbReference type="Gene3D" id="1.10.10.160">
    <property type="match status" value="1"/>
</dbReference>
<dbReference type="GO" id="GO:0000725">
    <property type="term" value="P:recombinational repair"/>
    <property type="evidence" value="ECO:0007669"/>
    <property type="project" value="TreeGrafter"/>
</dbReference>
<dbReference type="InterPro" id="IPR000212">
    <property type="entry name" value="DNA_helicase_UvrD/REP"/>
</dbReference>
<evidence type="ECO:0000259" key="12">
    <source>
        <dbReference type="PROSITE" id="PS51198"/>
    </source>
</evidence>
<dbReference type="PANTHER" id="PTHR11070">
    <property type="entry name" value="UVRD / RECB / PCRA DNA HELICASE FAMILY MEMBER"/>
    <property type="match status" value="1"/>
</dbReference>
<evidence type="ECO:0000256" key="1">
    <source>
        <dbReference type="ARBA" id="ARBA00009922"/>
    </source>
</evidence>
<dbReference type="CDD" id="cd18807">
    <property type="entry name" value="SF1_C_UvrD"/>
    <property type="match status" value="1"/>
</dbReference>
<dbReference type="InterPro" id="IPR014016">
    <property type="entry name" value="UvrD-like_ATP-bd"/>
</dbReference>
<proteinExistence type="inferred from homology"/>
<dbReference type="InterPro" id="IPR013986">
    <property type="entry name" value="DExx_box_DNA_helicase_dom_sf"/>
</dbReference>
<dbReference type="GO" id="GO:0016887">
    <property type="term" value="F:ATP hydrolysis activity"/>
    <property type="evidence" value="ECO:0007669"/>
    <property type="project" value="RHEA"/>
</dbReference>
<dbReference type="Pfam" id="PF13361">
    <property type="entry name" value="UvrD_C"/>
    <property type="match status" value="1"/>
</dbReference>
<comment type="caution">
    <text evidence="14">The sequence shown here is derived from an EMBL/GenBank/DDBJ whole genome shotgun (WGS) entry which is preliminary data.</text>
</comment>
<dbReference type="InterPro" id="IPR014017">
    <property type="entry name" value="DNA_helicase_UvrD-like_C"/>
</dbReference>
<accession>A0A5D0MGY4</accession>
<gene>
    <name evidence="14" type="ORF">FXF47_06670</name>
</gene>